<dbReference type="InterPro" id="IPR036249">
    <property type="entry name" value="Thioredoxin-like_sf"/>
</dbReference>
<evidence type="ECO:0000256" key="3">
    <source>
        <dbReference type="PIRSR" id="PIRSR000239-1"/>
    </source>
</evidence>
<dbReference type="Pfam" id="PF00578">
    <property type="entry name" value="AhpC-TSA"/>
    <property type="match status" value="1"/>
</dbReference>
<evidence type="ECO:0000313" key="6">
    <source>
        <dbReference type="Proteomes" id="UP000276588"/>
    </source>
</evidence>
<dbReference type="Proteomes" id="UP000276588">
    <property type="component" value="Unassembled WGS sequence"/>
</dbReference>
<dbReference type="InterPro" id="IPR024706">
    <property type="entry name" value="Peroxiredoxin_AhpC-typ"/>
</dbReference>
<dbReference type="GO" id="GO:0016209">
    <property type="term" value="F:antioxidant activity"/>
    <property type="evidence" value="ECO:0007669"/>
    <property type="project" value="InterPro"/>
</dbReference>
<dbReference type="AlphaFoldDB" id="A0A3A6Q0K5"/>
<keyword evidence="6" id="KW-1185">Reference proteome</keyword>
<name>A0A3A6Q0K5_9EURY</name>
<evidence type="ECO:0000313" key="5">
    <source>
        <dbReference type="EMBL" id="RJX42684.1"/>
    </source>
</evidence>
<dbReference type="SUPFAM" id="SSF52833">
    <property type="entry name" value="Thioredoxin-like"/>
    <property type="match status" value="1"/>
</dbReference>
<evidence type="ECO:0000259" key="4">
    <source>
        <dbReference type="PROSITE" id="PS51352"/>
    </source>
</evidence>
<protein>
    <submittedName>
        <fullName evidence="5">Peroxiredoxin</fullName>
    </submittedName>
</protein>
<reference evidence="5 6" key="1">
    <citation type="submission" date="2018-06" db="EMBL/GenBank/DDBJ databases">
        <title>Halonotius sp. F13-13 a new haloarchaeeon isolated from a solar saltern from Isla Cristina, Huelva, Spain.</title>
        <authorList>
            <person name="Duran-Viseras A."/>
            <person name="Sanchez-Porro C."/>
            <person name="Ventosa A."/>
        </authorList>
    </citation>
    <scope>NUCLEOTIDE SEQUENCE [LARGE SCALE GENOMIC DNA]</scope>
    <source>
        <strain evidence="5 6">F13-13</strain>
    </source>
</reference>
<dbReference type="PIRSF" id="PIRSF000239">
    <property type="entry name" value="AHPC"/>
    <property type="match status" value="1"/>
</dbReference>
<comment type="caution">
    <text evidence="5">The sequence shown here is derived from an EMBL/GenBank/DDBJ whole genome shotgun (WGS) entry which is preliminary data.</text>
</comment>
<dbReference type="PANTHER" id="PTHR43110:SF1">
    <property type="entry name" value="THIOL PEROXIDASE"/>
    <property type="match status" value="1"/>
</dbReference>
<keyword evidence="2" id="KW-0676">Redox-active center</keyword>
<dbReference type="EMBL" id="QKNY01000013">
    <property type="protein sequence ID" value="RJX42684.1"/>
    <property type="molecule type" value="Genomic_DNA"/>
</dbReference>
<dbReference type="GO" id="GO:0016491">
    <property type="term" value="F:oxidoreductase activity"/>
    <property type="evidence" value="ECO:0007669"/>
    <property type="project" value="UniProtKB-KW"/>
</dbReference>
<dbReference type="Gene3D" id="3.40.30.10">
    <property type="entry name" value="Glutaredoxin"/>
    <property type="match status" value="1"/>
</dbReference>
<keyword evidence="1" id="KW-0560">Oxidoreductase</keyword>
<dbReference type="InterPro" id="IPR050455">
    <property type="entry name" value="Tpx_Peroxidase_subfamily"/>
</dbReference>
<feature type="active site" description="Cysteine sulfenic acid (-SOH) intermediate; for peroxidase activity" evidence="3">
    <location>
        <position position="47"/>
    </location>
</feature>
<dbReference type="RefSeq" id="WP_120102936.1">
    <property type="nucleotide sequence ID" value="NZ_QKNY01000013.1"/>
</dbReference>
<dbReference type="InterPro" id="IPR000866">
    <property type="entry name" value="AhpC/TSA"/>
</dbReference>
<dbReference type="InterPro" id="IPR013766">
    <property type="entry name" value="Thioredoxin_domain"/>
</dbReference>
<dbReference type="PROSITE" id="PS51352">
    <property type="entry name" value="THIOREDOXIN_2"/>
    <property type="match status" value="1"/>
</dbReference>
<dbReference type="PANTHER" id="PTHR43110">
    <property type="entry name" value="THIOL PEROXIDASE"/>
    <property type="match status" value="1"/>
</dbReference>
<proteinExistence type="predicted"/>
<evidence type="ECO:0000256" key="2">
    <source>
        <dbReference type="ARBA" id="ARBA00023284"/>
    </source>
</evidence>
<organism evidence="5 6">
    <name type="scientific">Halonotius aquaticus</name>
    <dbReference type="NCBI Taxonomy" id="2216978"/>
    <lineage>
        <taxon>Archaea</taxon>
        <taxon>Methanobacteriati</taxon>
        <taxon>Methanobacteriota</taxon>
        <taxon>Stenosarchaea group</taxon>
        <taxon>Halobacteria</taxon>
        <taxon>Halobacteriales</taxon>
        <taxon>Haloferacaceae</taxon>
        <taxon>Halonotius</taxon>
    </lineage>
</organism>
<accession>A0A3A6Q0K5</accession>
<sequence length="158" mass="17217">MLTVGDDAPDFAAPLVGAETEPFRLSNRRGTGPVVLAFFPAAFSTTCTEELCTFRDELSAFSDLNARVFGISTDLPHALSRFRAEHDLGFDLVSDNDGAIIDAYDVVDEWEHINLTTVAQRAVFVIDADGTVRYAWRADNPGEEPDYDAVAEAVESLA</sequence>
<gene>
    <name evidence="5" type="ORF">DM826_08280</name>
</gene>
<evidence type="ECO:0000256" key="1">
    <source>
        <dbReference type="ARBA" id="ARBA00023002"/>
    </source>
</evidence>
<dbReference type="OrthoDB" id="6924at2157"/>
<feature type="domain" description="Thioredoxin" evidence="4">
    <location>
        <begin position="2"/>
        <end position="158"/>
    </location>
</feature>